<dbReference type="EMBL" id="MU002066">
    <property type="protein sequence ID" value="KAF2790568.1"/>
    <property type="molecule type" value="Genomic_DNA"/>
</dbReference>
<feature type="region of interest" description="Disordered" evidence="2">
    <location>
        <begin position="121"/>
        <end position="143"/>
    </location>
</feature>
<dbReference type="Proteomes" id="UP000799757">
    <property type="component" value="Unassembled WGS sequence"/>
</dbReference>
<keyword evidence="4" id="KW-1185">Reference proteome</keyword>
<feature type="region of interest" description="Disordered" evidence="2">
    <location>
        <begin position="1152"/>
        <end position="1327"/>
    </location>
</feature>
<feature type="compositionally biased region" description="Polar residues" evidence="2">
    <location>
        <begin position="121"/>
        <end position="130"/>
    </location>
</feature>
<organism evidence="3 4">
    <name type="scientific">Melanomma pulvis-pyrius CBS 109.77</name>
    <dbReference type="NCBI Taxonomy" id="1314802"/>
    <lineage>
        <taxon>Eukaryota</taxon>
        <taxon>Fungi</taxon>
        <taxon>Dikarya</taxon>
        <taxon>Ascomycota</taxon>
        <taxon>Pezizomycotina</taxon>
        <taxon>Dothideomycetes</taxon>
        <taxon>Pleosporomycetidae</taxon>
        <taxon>Pleosporales</taxon>
        <taxon>Melanommataceae</taxon>
        <taxon>Melanomma</taxon>
    </lineage>
</organism>
<sequence length="1327" mass="146250">MDPLATIWIIAILFIILYHSNRKAIADERTARLAQKISKAYKEHCANRDTATKLREFELALAEKEQRIEQDRLDYGSSLATSKAQVARLTGENEALKNRVEDAETERERLRVALAAAMVQQPRNDSGSLDTTEETMAKGNGGNADLKSKLEAFLIELKALQLALGSVQLSLTKADSKIADLKSKFFQNPATSENGKPEKLKDLKTEHNDAITAGQAKDSRIENNNFDAGQTKDTLSKALVTGRDTAAAVSKVPSDAEHEQIRALKNERNDAKSDSQSKDGEIVETNSAANFDSESKDGEIEKRKVLVMHFENDYSATLSKTKRNVVETEGTRDIQLKAALEAETTATRNLERIQAQEVIKQKLVDDNLAESVLREKDLQAQLDDAKKCLNDFEKSKLQAAPVQEEETHKEIERLKAELKELHDSYEAQSVALGSLYTIHNGWQGSDEHPAVQGCEAKLAEATARANQLEDSVYAQDYELMQLEEAKHEAEEKLQKKSKEVEQLFKQLQKVAAEANQSKPTVEGGEGFSKSKEIAVLQEALELKNKEVEQLVSESQKASAQVAQVQPSVDGKEDGSNDKEIAELRRTLEVRTRQLKSQESMHDLQLGRLQKSEAKFTDATDAQAKFYRVLEDIVVTFGKKRHGTDLEIDRRWKDVKTKFKYEHDVDGRPLLPGRIHIEEIRNSVYFDESLKWLQQLSKQAVERYPYIKDIGTNLTILPSQKNTAVAETHVLPSLAAVPYAQSPTQTEKPTQTFPLNTTLNPTPTPVTAAPITQDLAQATDRRSQTPKADKNSNSGHQKQPVQTRVPPRGGLFQGSLTKLTQQTYTTQSLVTPSTPASGLKGGTWEETCPCGRQWSVDDFGFDASRALEVHKAQCKVAIVARKDAEESAKGSTNDQMSETSQGTEPPKTVRKKGDPIICNQCGAIFHCSMSEFKRTHLQECKKKHPGALSSPRGKPVICGNCHREFDRGAFYTIHKNECTRDNPMSPGASMDDSEAQQPSSRGRPEKCSNCFEEFPSHDILVRDHLPVCPARPEQSPKPRVMTCKYCNAEILSPSREWFLEHHLSKCPEKPQHLTECINCHEQVPSIRAHLPVCTKRLPRPNLSQTSSWSQPSTPPFVNSLISPGQGPNAGQGASSLLLPPPLNIGASVFQMRSNRASTSSSPLSGGARAFSPGASPFIPRTGTPNSGRSMLSQTLQHASTTGTWTRPLTNTANSQNNTLGGTLQHASTTGTSTRLPTNTANSQNNTLGGTLQQRGLLSSHPYNSSPAHDAAPHGQNYQQPANPQTNTTPVLAHANWQTNTPGGAAQTKPKEKKTGGLMGESPYEDKDT</sequence>
<accession>A0A6A6X2Y6</accession>
<evidence type="ECO:0000256" key="2">
    <source>
        <dbReference type="SAM" id="MobiDB-lite"/>
    </source>
</evidence>
<evidence type="ECO:0000313" key="3">
    <source>
        <dbReference type="EMBL" id="KAF2790568.1"/>
    </source>
</evidence>
<feature type="compositionally biased region" description="Polar residues" evidence="2">
    <location>
        <begin position="1152"/>
        <end position="1162"/>
    </location>
</feature>
<keyword evidence="1" id="KW-0175">Coiled coil</keyword>
<feature type="compositionally biased region" description="Polar residues" evidence="2">
    <location>
        <begin position="790"/>
        <end position="801"/>
    </location>
</feature>
<feature type="region of interest" description="Disordered" evidence="2">
    <location>
        <begin position="264"/>
        <end position="296"/>
    </location>
</feature>
<feature type="compositionally biased region" description="Polar residues" evidence="2">
    <location>
        <begin position="1181"/>
        <end position="1244"/>
    </location>
</feature>
<feature type="compositionally biased region" description="Polar residues" evidence="2">
    <location>
        <begin position="888"/>
        <end position="902"/>
    </location>
</feature>
<name>A0A6A6X2Y6_9PLEO</name>
<feature type="compositionally biased region" description="Low complexity" evidence="2">
    <location>
        <begin position="748"/>
        <end position="772"/>
    </location>
</feature>
<evidence type="ECO:0000256" key="1">
    <source>
        <dbReference type="SAM" id="Coils"/>
    </source>
</evidence>
<protein>
    <submittedName>
        <fullName evidence="3">Uncharacterized protein</fullName>
    </submittedName>
</protein>
<evidence type="ECO:0000313" key="4">
    <source>
        <dbReference type="Proteomes" id="UP000799757"/>
    </source>
</evidence>
<gene>
    <name evidence="3" type="ORF">K505DRAFT_390614</name>
</gene>
<feature type="coiled-coil region" evidence="1">
    <location>
        <begin position="375"/>
        <end position="560"/>
    </location>
</feature>
<reference evidence="3" key="1">
    <citation type="journal article" date="2020" name="Stud. Mycol.">
        <title>101 Dothideomycetes genomes: a test case for predicting lifestyles and emergence of pathogens.</title>
        <authorList>
            <person name="Haridas S."/>
            <person name="Albert R."/>
            <person name="Binder M."/>
            <person name="Bloem J."/>
            <person name="Labutti K."/>
            <person name="Salamov A."/>
            <person name="Andreopoulos B."/>
            <person name="Baker S."/>
            <person name="Barry K."/>
            <person name="Bills G."/>
            <person name="Bluhm B."/>
            <person name="Cannon C."/>
            <person name="Castanera R."/>
            <person name="Culley D."/>
            <person name="Daum C."/>
            <person name="Ezra D."/>
            <person name="Gonzalez J."/>
            <person name="Henrissat B."/>
            <person name="Kuo A."/>
            <person name="Liang C."/>
            <person name="Lipzen A."/>
            <person name="Lutzoni F."/>
            <person name="Magnuson J."/>
            <person name="Mondo S."/>
            <person name="Nolan M."/>
            <person name="Ohm R."/>
            <person name="Pangilinan J."/>
            <person name="Park H.-J."/>
            <person name="Ramirez L."/>
            <person name="Alfaro M."/>
            <person name="Sun H."/>
            <person name="Tritt A."/>
            <person name="Yoshinaga Y."/>
            <person name="Zwiers L.-H."/>
            <person name="Turgeon B."/>
            <person name="Goodwin S."/>
            <person name="Spatafora J."/>
            <person name="Crous P."/>
            <person name="Grigoriev I."/>
        </authorList>
    </citation>
    <scope>NUCLEOTIDE SEQUENCE</scope>
    <source>
        <strain evidence="3">CBS 109.77</strain>
    </source>
</reference>
<proteinExistence type="predicted"/>
<feature type="compositionally biased region" description="Basic and acidic residues" evidence="2">
    <location>
        <begin position="778"/>
        <end position="789"/>
    </location>
</feature>
<feature type="region of interest" description="Disordered" evidence="2">
    <location>
        <begin position="883"/>
        <end position="910"/>
    </location>
</feature>
<feature type="compositionally biased region" description="Polar residues" evidence="2">
    <location>
        <begin position="1274"/>
        <end position="1300"/>
    </location>
</feature>
<feature type="compositionally biased region" description="Basic and acidic residues" evidence="2">
    <location>
        <begin position="264"/>
        <end position="281"/>
    </location>
</feature>
<feature type="region of interest" description="Disordered" evidence="2">
    <location>
        <begin position="980"/>
        <end position="1004"/>
    </location>
</feature>
<feature type="region of interest" description="Disordered" evidence="2">
    <location>
        <begin position="740"/>
        <end position="812"/>
    </location>
</feature>
<feature type="compositionally biased region" description="Low complexity" evidence="2">
    <location>
        <begin position="1245"/>
        <end position="1256"/>
    </location>
</feature>